<keyword evidence="1" id="KW-0472">Membrane</keyword>
<reference evidence="2" key="1">
    <citation type="submission" date="2020-02" db="EMBL/GenBank/DDBJ databases">
        <authorList>
            <person name="Meier V. D."/>
        </authorList>
    </citation>
    <scope>NUCLEOTIDE SEQUENCE</scope>
    <source>
        <strain evidence="2">AVDCRST_MAG90</strain>
    </source>
</reference>
<feature type="transmembrane region" description="Helical" evidence="1">
    <location>
        <begin position="31"/>
        <end position="50"/>
    </location>
</feature>
<dbReference type="AlphaFoldDB" id="A0A6J4KPK8"/>
<feature type="transmembrane region" description="Helical" evidence="1">
    <location>
        <begin position="155"/>
        <end position="175"/>
    </location>
</feature>
<organism evidence="2">
    <name type="scientific">uncultured Microvirga sp</name>
    <dbReference type="NCBI Taxonomy" id="412392"/>
    <lineage>
        <taxon>Bacteria</taxon>
        <taxon>Pseudomonadati</taxon>
        <taxon>Pseudomonadota</taxon>
        <taxon>Alphaproteobacteria</taxon>
        <taxon>Hyphomicrobiales</taxon>
        <taxon>Methylobacteriaceae</taxon>
        <taxon>Microvirga</taxon>
        <taxon>environmental samples</taxon>
    </lineage>
</organism>
<keyword evidence="1" id="KW-1133">Transmembrane helix</keyword>
<proteinExistence type="predicted"/>
<dbReference type="InterPro" id="IPR018723">
    <property type="entry name" value="DUF2254_membrane"/>
</dbReference>
<feature type="transmembrane region" description="Helical" evidence="1">
    <location>
        <begin position="77"/>
        <end position="103"/>
    </location>
</feature>
<accession>A0A6J4KPK8</accession>
<dbReference type="Pfam" id="PF10011">
    <property type="entry name" value="DUF2254"/>
    <property type="match status" value="1"/>
</dbReference>
<sequence>MAQSYSPEARIPPFLSATLLYALWDRLRTSFWFLPSVMAAAAIALSFVLVRADAWPGAEAVREFGWLYRFGPEGARAILSAIASSMITVAGLTFSITMLTLQLASSQFGPRLLRDFMRDRGNQLVLGTFISTFAYCLLVLRTVRGTEGSSFVPHLAVLFGVLLALASIAVLIYFIHHIATSIRVETLLAQLATETRAAIDRLYPERLGHDPMPGERRTPAHLIPADFENAARRVQAERSGYVQRVDAEALMRLATEHDLLVRVEARPGRFVTERDAVLMAHPSDRVVERVVDRLHAALVIGQDRTPEQDLEFSIRRIVEIAQRALSPGINDPTTALYCIDRLGEAFRRMAGRDLPSPLRFDDTGHLRIITEVLSLDELACPAFAALARYGIADQDVVARLLSTMDLLQGATAPEVRRAISQLSEAIRRESEEGSREFDRVRFREPGGLA</sequence>
<dbReference type="EMBL" id="CADCUC010000073">
    <property type="protein sequence ID" value="CAA9310035.1"/>
    <property type="molecule type" value="Genomic_DNA"/>
</dbReference>
<gene>
    <name evidence="2" type="ORF">AVDCRST_MAG90-369</name>
</gene>
<feature type="transmembrane region" description="Helical" evidence="1">
    <location>
        <begin position="124"/>
        <end position="143"/>
    </location>
</feature>
<protein>
    <recommendedName>
        <fullName evidence="3">DUF2254 domain-containing protein</fullName>
    </recommendedName>
</protein>
<name>A0A6J4KPK8_9HYPH</name>
<evidence type="ECO:0008006" key="3">
    <source>
        <dbReference type="Google" id="ProtNLM"/>
    </source>
</evidence>
<keyword evidence="1" id="KW-0812">Transmembrane</keyword>
<evidence type="ECO:0000313" key="2">
    <source>
        <dbReference type="EMBL" id="CAA9310035.1"/>
    </source>
</evidence>
<evidence type="ECO:0000256" key="1">
    <source>
        <dbReference type="SAM" id="Phobius"/>
    </source>
</evidence>